<keyword evidence="3 4" id="KW-0975">Bacterial flagellum</keyword>
<evidence type="ECO:0000256" key="2">
    <source>
        <dbReference type="ARBA" id="ARBA00009272"/>
    </source>
</evidence>
<comment type="similarity">
    <text evidence="2 4">Belongs to the FliE family.</text>
</comment>
<accession>A0ABS0SBD3</accession>
<evidence type="ECO:0000256" key="4">
    <source>
        <dbReference type="HAMAP-Rule" id="MF_00724"/>
    </source>
</evidence>
<comment type="subcellular location">
    <subcellularLocation>
        <location evidence="1 4">Bacterial flagellum basal body</location>
    </subcellularLocation>
</comment>
<dbReference type="InterPro" id="IPR001624">
    <property type="entry name" value="FliE"/>
</dbReference>
<organism evidence="6 7">
    <name type="scientific">Aquamicrobium zhengzhouense</name>
    <dbReference type="NCBI Taxonomy" id="2781738"/>
    <lineage>
        <taxon>Bacteria</taxon>
        <taxon>Pseudomonadati</taxon>
        <taxon>Pseudomonadota</taxon>
        <taxon>Alphaproteobacteria</taxon>
        <taxon>Hyphomicrobiales</taxon>
        <taxon>Phyllobacteriaceae</taxon>
        <taxon>Aquamicrobium</taxon>
    </lineage>
</organism>
<keyword evidence="6" id="KW-0966">Cell projection</keyword>
<proteinExistence type="inferred from homology"/>
<dbReference type="HAMAP" id="MF_00724">
    <property type="entry name" value="FliE"/>
    <property type="match status" value="1"/>
</dbReference>
<keyword evidence="6" id="KW-0969">Cilium</keyword>
<dbReference type="RefSeq" id="WP_198474434.1">
    <property type="nucleotide sequence ID" value="NZ_JADGMQ010000002.1"/>
</dbReference>
<dbReference type="PANTHER" id="PTHR34653:SF1">
    <property type="entry name" value="FLAGELLAR HOOK-BASAL BODY COMPLEX PROTEIN FLIE"/>
    <property type="match status" value="1"/>
</dbReference>
<evidence type="ECO:0000256" key="1">
    <source>
        <dbReference type="ARBA" id="ARBA00004117"/>
    </source>
</evidence>
<reference evidence="6 7" key="1">
    <citation type="submission" date="2020-10" db="EMBL/GenBank/DDBJ databases">
        <title>Aquamicrobium zhengzhouensis sp. nov., a exopolysaccharide producing bacterium isolated from farmland soil.</title>
        <authorList>
            <person name="Wang X."/>
        </authorList>
    </citation>
    <scope>NUCLEOTIDE SEQUENCE [LARGE SCALE GENOMIC DNA]</scope>
    <source>
        <strain evidence="7">cd-1</strain>
    </source>
</reference>
<sequence>MIPALTSVGKTGPASALDGMANITGPASKAPDVTPEVSFASALAAATDNAVSTLRGAETLSLKALQGDVNTREVVDAVMNAEQTLQAAIAIRDKIVSSYLEISRMAI</sequence>
<evidence type="ECO:0000256" key="3">
    <source>
        <dbReference type="ARBA" id="ARBA00023143"/>
    </source>
</evidence>
<evidence type="ECO:0000256" key="5">
    <source>
        <dbReference type="SAM" id="MobiDB-lite"/>
    </source>
</evidence>
<evidence type="ECO:0000313" key="7">
    <source>
        <dbReference type="Proteomes" id="UP000601789"/>
    </source>
</evidence>
<evidence type="ECO:0000313" key="6">
    <source>
        <dbReference type="EMBL" id="MBI1619748.1"/>
    </source>
</evidence>
<dbReference type="PANTHER" id="PTHR34653">
    <property type="match status" value="1"/>
</dbReference>
<name>A0ABS0SBD3_9HYPH</name>
<gene>
    <name evidence="4 6" type="primary">fliE</name>
    <name evidence="6" type="ORF">IOD40_03595</name>
</gene>
<dbReference type="EMBL" id="JADGMQ010000002">
    <property type="protein sequence ID" value="MBI1619748.1"/>
    <property type="molecule type" value="Genomic_DNA"/>
</dbReference>
<keyword evidence="7" id="KW-1185">Reference proteome</keyword>
<comment type="caution">
    <text evidence="6">The sequence shown here is derived from an EMBL/GenBank/DDBJ whole genome shotgun (WGS) entry which is preliminary data.</text>
</comment>
<dbReference type="Proteomes" id="UP000601789">
    <property type="component" value="Unassembled WGS sequence"/>
</dbReference>
<dbReference type="Pfam" id="PF02049">
    <property type="entry name" value="FliE"/>
    <property type="match status" value="1"/>
</dbReference>
<keyword evidence="6" id="KW-0282">Flagellum</keyword>
<protein>
    <recommendedName>
        <fullName evidence="4">Flagellar hook-basal body complex protein FliE</fullName>
    </recommendedName>
</protein>
<feature type="region of interest" description="Disordered" evidence="5">
    <location>
        <begin position="1"/>
        <end position="30"/>
    </location>
</feature>